<proteinExistence type="predicted"/>
<sequence length="126" mass="14200">MNPVVHFEMPYKDPKRVSKFYSSAFGWDMKYLPDMGKYVMATTSPVDKKQMHKKKGAINGGFYPEGDYGNSPHVVISVNDINKHMETVKKSGGKILGEIMDIPGVGKFVMIQDTEKNRIGMLQPSR</sequence>
<dbReference type="InterPro" id="IPR004360">
    <property type="entry name" value="Glyas_Fos-R_dOase_dom"/>
</dbReference>
<comment type="caution">
    <text evidence="2">The sequence shown here is derived from an EMBL/GenBank/DDBJ whole genome shotgun (WGS) entry which is preliminary data.</text>
</comment>
<reference evidence="2 3" key="1">
    <citation type="journal article" date="2016" name="Nat. Commun.">
        <title>Thousands of microbial genomes shed light on interconnected biogeochemical processes in an aquifer system.</title>
        <authorList>
            <person name="Anantharaman K."/>
            <person name="Brown C.T."/>
            <person name="Hug L.A."/>
            <person name="Sharon I."/>
            <person name="Castelle C.J."/>
            <person name="Probst A.J."/>
            <person name="Thomas B.C."/>
            <person name="Singh A."/>
            <person name="Wilkins M.J."/>
            <person name="Karaoz U."/>
            <person name="Brodie E.L."/>
            <person name="Williams K.H."/>
            <person name="Hubbard S.S."/>
            <person name="Banfield J.F."/>
        </authorList>
    </citation>
    <scope>NUCLEOTIDE SEQUENCE [LARGE SCALE GENOMIC DNA]</scope>
</reference>
<dbReference type="EMBL" id="MFJE01000068">
    <property type="protein sequence ID" value="OGG12957.1"/>
    <property type="molecule type" value="Genomic_DNA"/>
</dbReference>
<gene>
    <name evidence="2" type="ORF">A2773_01755</name>
</gene>
<dbReference type="InterPro" id="IPR029068">
    <property type="entry name" value="Glyas_Bleomycin-R_OHBP_Dase"/>
</dbReference>
<dbReference type="Pfam" id="PF00903">
    <property type="entry name" value="Glyoxalase"/>
    <property type="match status" value="1"/>
</dbReference>
<dbReference type="SUPFAM" id="SSF54593">
    <property type="entry name" value="Glyoxalase/Bleomycin resistance protein/Dihydroxybiphenyl dioxygenase"/>
    <property type="match status" value="1"/>
</dbReference>
<dbReference type="AlphaFoldDB" id="A0A1F5ZLH9"/>
<dbReference type="InterPro" id="IPR037523">
    <property type="entry name" value="VOC_core"/>
</dbReference>
<protein>
    <recommendedName>
        <fullName evidence="1">VOC domain-containing protein</fullName>
    </recommendedName>
</protein>
<evidence type="ECO:0000259" key="1">
    <source>
        <dbReference type="PROSITE" id="PS51819"/>
    </source>
</evidence>
<accession>A0A1F5ZLH9</accession>
<evidence type="ECO:0000313" key="2">
    <source>
        <dbReference type="EMBL" id="OGG12957.1"/>
    </source>
</evidence>
<dbReference type="InterPro" id="IPR052164">
    <property type="entry name" value="Anthracycline_SecMetBiosynth"/>
</dbReference>
<name>A0A1F5ZLH9_9BACT</name>
<dbReference type="Proteomes" id="UP000177383">
    <property type="component" value="Unassembled WGS sequence"/>
</dbReference>
<dbReference type="CDD" id="cd07247">
    <property type="entry name" value="SgaA_N_like"/>
    <property type="match status" value="1"/>
</dbReference>
<evidence type="ECO:0000313" key="3">
    <source>
        <dbReference type="Proteomes" id="UP000177383"/>
    </source>
</evidence>
<feature type="domain" description="VOC" evidence="1">
    <location>
        <begin position="3"/>
        <end position="124"/>
    </location>
</feature>
<dbReference type="PROSITE" id="PS51819">
    <property type="entry name" value="VOC"/>
    <property type="match status" value="1"/>
</dbReference>
<dbReference type="STRING" id="1798375.A2773_01755"/>
<dbReference type="PANTHER" id="PTHR33993">
    <property type="entry name" value="GLYOXALASE-RELATED"/>
    <property type="match status" value="1"/>
</dbReference>
<organism evidence="2 3">
    <name type="scientific">Candidatus Gottesmanbacteria bacterium RIFCSPHIGHO2_01_FULL_39_10</name>
    <dbReference type="NCBI Taxonomy" id="1798375"/>
    <lineage>
        <taxon>Bacteria</taxon>
        <taxon>Candidatus Gottesmaniibacteriota</taxon>
    </lineage>
</organism>
<dbReference type="Gene3D" id="3.10.180.10">
    <property type="entry name" value="2,3-Dihydroxybiphenyl 1,2-Dioxygenase, domain 1"/>
    <property type="match status" value="1"/>
</dbReference>